<feature type="transmembrane region" description="Helical" evidence="8">
    <location>
        <begin position="147"/>
        <end position="170"/>
    </location>
</feature>
<keyword evidence="5 8" id="KW-1133">Transmembrane helix</keyword>
<dbReference type="GO" id="GO:0012505">
    <property type="term" value="C:endomembrane system"/>
    <property type="evidence" value="ECO:0007669"/>
    <property type="project" value="UniProtKB-SubCell"/>
</dbReference>
<reference evidence="10 11" key="1">
    <citation type="submission" date="2014-04" db="EMBL/GenBank/DDBJ databases">
        <authorList>
            <consortium name="DOE Joint Genome Institute"/>
            <person name="Kuo A."/>
            <person name="Kohler A."/>
            <person name="Costa M.D."/>
            <person name="Nagy L.G."/>
            <person name="Floudas D."/>
            <person name="Copeland A."/>
            <person name="Barry K.W."/>
            <person name="Cichocki N."/>
            <person name="Veneault-Fourrey C."/>
            <person name="LaButti K."/>
            <person name="Lindquist E.A."/>
            <person name="Lipzen A."/>
            <person name="Lundell T."/>
            <person name="Morin E."/>
            <person name="Murat C."/>
            <person name="Sun H."/>
            <person name="Tunlid A."/>
            <person name="Henrissat B."/>
            <person name="Grigoriev I.V."/>
            <person name="Hibbett D.S."/>
            <person name="Martin F."/>
            <person name="Nordberg H.P."/>
            <person name="Cantor M.N."/>
            <person name="Hua S.X."/>
        </authorList>
    </citation>
    <scope>NUCLEOTIDE SEQUENCE [LARGE SCALE GENOMIC DNA]</scope>
    <source>
        <strain evidence="10 11">441</strain>
    </source>
</reference>
<evidence type="ECO:0000256" key="4">
    <source>
        <dbReference type="ARBA" id="ARBA00022692"/>
    </source>
</evidence>
<feature type="transmembrane region" description="Helical" evidence="8">
    <location>
        <begin position="274"/>
        <end position="291"/>
    </location>
</feature>
<evidence type="ECO:0000256" key="8">
    <source>
        <dbReference type="SAM" id="Phobius"/>
    </source>
</evidence>
<dbReference type="InterPro" id="IPR020846">
    <property type="entry name" value="MFS_dom"/>
</dbReference>
<feature type="transmembrane region" description="Helical" evidence="8">
    <location>
        <begin position="435"/>
        <end position="458"/>
    </location>
</feature>
<evidence type="ECO:0000256" key="6">
    <source>
        <dbReference type="ARBA" id="ARBA00023136"/>
    </source>
</evidence>
<dbReference type="EMBL" id="KN833685">
    <property type="protein sequence ID" value="KIK30937.1"/>
    <property type="molecule type" value="Genomic_DNA"/>
</dbReference>
<protein>
    <submittedName>
        <fullName evidence="10">Unplaced genomic scaffold scaffold_1, whole genome shotgun sequence</fullName>
    </submittedName>
</protein>
<dbReference type="InterPro" id="IPR011701">
    <property type="entry name" value="MFS"/>
</dbReference>
<dbReference type="Pfam" id="PF07690">
    <property type="entry name" value="MFS_1"/>
    <property type="match status" value="1"/>
</dbReference>
<feature type="transmembrane region" description="Helical" evidence="8">
    <location>
        <begin position="176"/>
        <end position="193"/>
    </location>
</feature>
<evidence type="ECO:0000259" key="9">
    <source>
        <dbReference type="PROSITE" id="PS50850"/>
    </source>
</evidence>
<name>A0A0D0A9E9_9AGAM</name>
<feature type="transmembrane region" description="Helical" evidence="8">
    <location>
        <begin position="303"/>
        <end position="320"/>
    </location>
</feature>
<feature type="transmembrane region" description="Helical" evidence="8">
    <location>
        <begin position="543"/>
        <end position="564"/>
    </location>
</feature>
<accession>A0A0D0A9E9</accession>
<keyword evidence="6 8" id="KW-0472">Membrane</keyword>
<dbReference type="OrthoDB" id="10021397at2759"/>
<dbReference type="CDD" id="cd17502">
    <property type="entry name" value="MFS_Azr1_MDR_like"/>
    <property type="match status" value="1"/>
</dbReference>
<organism evidence="10 11">
    <name type="scientific">Pisolithus microcarpus 441</name>
    <dbReference type="NCBI Taxonomy" id="765257"/>
    <lineage>
        <taxon>Eukaryota</taxon>
        <taxon>Fungi</taxon>
        <taxon>Dikarya</taxon>
        <taxon>Basidiomycota</taxon>
        <taxon>Agaricomycotina</taxon>
        <taxon>Agaricomycetes</taxon>
        <taxon>Agaricomycetidae</taxon>
        <taxon>Boletales</taxon>
        <taxon>Sclerodermatineae</taxon>
        <taxon>Pisolithaceae</taxon>
        <taxon>Pisolithus</taxon>
    </lineage>
</organism>
<feature type="transmembrane region" description="Helical" evidence="8">
    <location>
        <begin position="380"/>
        <end position="398"/>
    </location>
</feature>
<sequence length="625" mass="66486">MSNQGRCYGTSALGISAFLYPPVLLAASLSSSPQREEEHSLAQMAVKAESATNDVSKATKEAGASWKQNEEHVLPKNRLGIVFFGLMCSVFLAALDQTIVATALPTIAADLGGGKNYSWVGSAYMLACAAIGPLYGKLSDMLGRKPVLYGCIVIFLVGSALCGAAQSMTWLIVCRAFQGIGGGGIIQLVQITISDIVSLQDRGKYGGYIGATWGIASVVGPLLGGVFTDKVSWRWCFWINLPTGGLAGVLLFLFLNLNPHRRKPLREYVHEFDFLGLALVVSGVVCLLVGFNSSETQWRSAETIVLLVVGGVLLVAGGINEIYTKRSAIIPARLFKTRTTGAILISVFLHAFVFFGGSYYLPMYYQVLGASATGSGIRMLPYSLGAALLSILSGIVVTRTGSYRPVMWGAWAVMTVGWGLMIMLDSTSNNAEKEIYPLVTALGIGCLFQTPLIGLQAAMPLKDMATSTGAFVFLRLLGGTIGITIGETIISSVLVRKLSGIQGLNIGTSVNDINDSIRQISSISDPTLRAEVMHAYARSISTIWLVNTPASAFGFLAVLCLKAYTLKRTIIRGGVSKPADAEKGAAPQPEVGTSTSGVKVTDTEKTGDDEEITRDDATERTRVSP</sequence>
<comment type="subcellular location">
    <subcellularLocation>
        <location evidence="1">Endomembrane system</location>
        <topology evidence="1">Multi-pass membrane protein</topology>
    </subcellularLocation>
</comment>
<dbReference type="HOGENOM" id="CLU_000960_22_0_1"/>
<proteinExistence type="inferred from homology"/>
<dbReference type="PANTHER" id="PTHR23501">
    <property type="entry name" value="MAJOR FACILITATOR SUPERFAMILY"/>
    <property type="match status" value="1"/>
</dbReference>
<feature type="compositionally biased region" description="Basic and acidic residues" evidence="7">
    <location>
        <begin position="614"/>
        <end position="625"/>
    </location>
</feature>
<gene>
    <name evidence="10" type="ORF">PISMIDRAFT_5516</name>
</gene>
<keyword evidence="4 8" id="KW-0812">Transmembrane</keyword>
<evidence type="ECO:0000256" key="1">
    <source>
        <dbReference type="ARBA" id="ARBA00004127"/>
    </source>
</evidence>
<feature type="transmembrane region" description="Helical" evidence="8">
    <location>
        <begin position="232"/>
        <end position="254"/>
    </location>
</feature>
<dbReference type="PROSITE" id="PS50850">
    <property type="entry name" value="MFS"/>
    <property type="match status" value="1"/>
</dbReference>
<dbReference type="PRINTS" id="PR01036">
    <property type="entry name" value="TCRTETB"/>
</dbReference>
<keyword evidence="3" id="KW-0813">Transport</keyword>
<dbReference type="SUPFAM" id="SSF103473">
    <property type="entry name" value="MFS general substrate transporter"/>
    <property type="match status" value="1"/>
</dbReference>
<feature type="transmembrane region" description="Helical" evidence="8">
    <location>
        <begin position="470"/>
        <end position="495"/>
    </location>
</feature>
<reference evidence="11" key="2">
    <citation type="submission" date="2015-01" db="EMBL/GenBank/DDBJ databases">
        <title>Evolutionary Origins and Diversification of the Mycorrhizal Mutualists.</title>
        <authorList>
            <consortium name="DOE Joint Genome Institute"/>
            <consortium name="Mycorrhizal Genomics Consortium"/>
            <person name="Kohler A."/>
            <person name="Kuo A."/>
            <person name="Nagy L.G."/>
            <person name="Floudas D."/>
            <person name="Copeland A."/>
            <person name="Barry K.W."/>
            <person name="Cichocki N."/>
            <person name="Veneault-Fourrey C."/>
            <person name="LaButti K."/>
            <person name="Lindquist E.A."/>
            <person name="Lipzen A."/>
            <person name="Lundell T."/>
            <person name="Morin E."/>
            <person name="Murat C."/>
            <person name="Riley R."/>
            <person name="Ohm R."/>
            <person name="Sun H."/>
            <person name="Tunlid A."/>
            <person name="Henrissat B."/>
            <person name="Grigoriev I.V."/>
            <person name="Hibbett D.S."/>
            <person name="Martin F."/>
        </authorList>
    </citation>
    <scope>NUCLEOTIDE SEQUENCE [LARGE SCALE GENOMIC DNA]</scope>
    <source>
        <strain evidence="11">441</strain>
    </source>
</reference>
<evidence type="ECO:0000256" key="5">
    <source>
        <dbReference type="ARBA" id="ARBA00022989"/>
    </source>
</evidence>
<dbReference type="PANTHER" id="PTHR23501:SF102">
    <property type="entry name" value="DRUG TRANSPORTER, PUTATIVE (AFU_ORTHOLOGUE AFUA_3G08530)-RELATED"/>
    <property type="match status" value="1"/>
</dbReference>
<feature type="transmembrane region" description="Helical" evidence="8">
    <location>
        <begin position="405"/>
        <end position="423"/>
    </location>
</feature>
<dbReference type="AlphaFoldDB" id="A0A0D0A9E9"/>
<feature type="region of interest" description="Disordered" evidence="7">
    <location>
        <begin position="578"/>
        <end position="625"/>
    </location>
</feature>
<keyword evidence="11" id="KW-1185">Reference proteome</keyword>
<evidence type="ECO:0000313" key="10">
    <source>
        <dbReference type="EMBL" id="KIK30937.1"/>
    </source>
</evidence>
<evidence type="ECO:0000313" key="11">
    <source>
        <dbReference type="Proteomes" id="UP000054018"/>
    </source>
</evidence>
<feature type="transmembrane region" description="Helical" evidence="8">
    <location>
        <begin position="116"/>
        <end position="135"/>
    </location>
</feature>
<feature type="transmembrane region" description="Helical" evidence="8">
    <location>
        <begin position="341"/>
        <end position="360"/>
    </location>
</feature>
<feature type="transmembrane region" description="Helical" evidence="8">
    <location>
        <begin position="205"/>
        <end position="226"/>
    </location>
</feature>
<evidence type="ECO:0000256" key="3">
    <source>
        <dbReference type="ARBA" id="ARBA00022448"/>
    </source>
</evidence>
<dbReference type="GO" id="GO:0005886">
    <property type="term" value="C:plasma membrane"/>
    <property type="evidence" value="ECO:0007669"/>
    <property type="project" value="TreeGrafter"/>
</dbReference>
<dbReference type="Proteomes" id="UP000054018">
    <property type="component" value="Unassembled WGS sequence"/>
</dbReference>
<feature type="transmembrane region" description="Helical" evidence="8">
    <location>
        <begin position="81"/>
        <end position="104"/>
    </location>
</feature>
<dbReference type="InterPro" id="IPR036259">
    <property type="entry name" value="MFS_trans_sf"/>
</dbReference>
<dbReference type="GO" id="GO:0022857">
    <property type="term" value="F:transmembrane transporter activity"/>
    <property type="evidence" value="ECO:0007669"/>
    <property type="project" value="InterPro"/>
</dbReference>
<dbReference type="FunFam" id="1.20.1720.10:FF:000013">
    <property type="entry name" value="Related to multidrug resistance proteins"/>
    <property type="match status" value="1"/>
</dbReference>
<evidence type="ECO:0000256" key="2">
    <source>
        <dbReference type="ARBA" id="ARBA00008335"/>
    </source>
</evidence>
<feature type="domain" description="Major facilitator superfamily (MFS) profile" evidence="9">
    <location>
        <begin position="82"/>
        <end position="566"/>
    </location>
</feature>
<evidence type="ECO:0000256" key="7">
    <source>
        <dbReference type="SAM" id="MobiDB-lite"/>
    </source>
</evidence>
<comment type="similarity">
    <text evidence="2">Belongs to the major facilitator superfamily.</text>
</comment>
<dbReference type="Gene3D" id="1.20.1250.20">
    <property type="entry name" value="MFS general substrate transporter like domains"/>
    <property type="match status" value="1"/>
</dbReference>
<dbReference type="Gene3D" id="1.20.1720.10">
    <property type="entry name" value="Multidrug resistance protein D"/>
    <property type="match status" value="1"/>
</dbReference>